<protein>
    <submittedName>
        <fullName evidence="1">Uncharacterized protein</fullName>
    </submittedName>
</protein>
<organism evidence="1 2">
    <name type="scientific">Antarcticirhabdus aurantiaca</name>
    <dbReference type="NCBI Taxonomy" id="2606717"/>
    <lineage>
        <taxon>Bacteria</taxon>
        <taxon>Pseudomonadati</taxon>
        <taxon>Pseudomonadota</taxon>
        <taxon>Alphaproteobacteria</taxon>
        <taxon>Hyphomicrobiales</taxon>
        <taxon>Aurantimonadaceae</taxon>
        <taxon>Antarcticirhabdus</taxon>
    </lineage>
</organism>
<reference evidence="1" key="1">
    <citation type="submission" date="2022-11" db="EMBL/GenBank/DDBJ databases">
        <title>beta-Carotene-producing bacterium, Jeongeuplla avenae sp. nov., alleviates the salt stress of Arabidopsis seedlings.</title>
        <authorList>
            <person name="Jiang L."/>
            <person name="Lee J."/>
        </authorList>
    </citation>
    <scope>NUCLEOTIDE SEQUENCE</scope>
    <source>
        <strain evidence="1">DY_R2A_6</strain>
    </source>
</reference>
<keyword evidence="2" id="KW-1185">Reference proteome</keyword>
<evidence type="ECO:0000313" key="1">
    <source>
        <dbReference type="EMBL" id="WAJ26669.1"/>
    </source>
</evidence>
<gene>
    <name evidence="1" type="ORF">OXU80_17575</name>
</gene>
<proteinExistence type="predicted"/>
<sequence length="651" mass="72865">MKAKLHLKSNAELLNQSVSKYSLWYDHLWIFDNPTAGQRLADSTINWKVYLPDQSYLTDPKWANLLDAFRRLIWSLYTSPLNGVRYKPGMASDFSRQVTYFACWMVYNGYHSFSELDSTAFDEYVESVYEDKAADPDNPPTATLLMKYLRLPPLMWVQSSELKLAGTEPPPEEPYEGLSAFAVAKGLAEDRRGQHAPIEDELYIKIMSAALSVIEDIDDIAACIDLLIDMSEGRAPDSRHKQMKMIEAFLREVSVRYPRALPYVMAHPIWPTWGATALVREAASILILGGVGLRTTELCGLVASPDPAGLPACVSIRPSISGLDEIFLIRGRVYKGEQGWADHEWVAGTRPVGTDQLPPPIKAVFALERLFRRFRTSENMQRLVLYSDRPQGWLKGDEVLIPSTTEFVRRAQRAFVQDHVGVPDCDISPSQWRKSFAQFVVRTDSRSPPSLRDHFRHVSLAITELGYGQADPDYKQVMEDAAVQNSIDFLGAMVTERNVAVGPMVDIVRASADRIGMRLGNRDGGDRRNDIEEIVLGSEIRVHKLNFGGQPAGNCVFRPGVGRCTEGCLAKWVMPAPLWSAARADVCWDCENLVLSPEHGVFWQARWSRHHKALKAAVASDDACVASLARTRMAQCAVMLARLGLPLPEED</sequence>
<name>A0ACD4NIP8_9HYPH</name>
<accession>A0ACD4NIP8</accession>
<dbReference type="EMBL" id="CP113520">
    <property type="protein sequence ID" value="WAJ26669.1"/>
    <property type="molecule type" value="Genomic_DNA"/>
</dbReference>
<dbReference type="Proteomes" id="UP001163223">
    <property type="component" value="Chromosome"/>
</dbReference>
<evidence type="ECO:0000313" key="2">
    <source>
        <dbReference type="Proteomes" id="UP001163223"/>
    </source>
</evidence>